<evidence type="ECO:0000256" key="3">
    <source>
        <dbReference type="ARBA" id="ARBA00022989"/>
    </source>
</evidence>
<reference evidence="6 7" key="1">
    <citation type="submission" date="2022-12" db="EMBL/GenBank/DDBJ databases">
        <title>Chromosome-level genome of Tegillarca granosa.</title>
        <authorList>
            <person name="Kim J."/>
        </authorList>
    </citation>
    <scope>NUCLEOTIDE SEQUENCE [LARGE SCALE GENOMIC DNA]</scope>
    <source>
        <strain evidence="6">Teg-2019</strain>
        <tissue evidence="6">Adductor muscle</tissue>
    </source>
</reference>
<dbReference type="Gene3D" id="1.20.1250.20">
    <property type="entry name" value="MFS general substrate transporter like domains"/>
    <property type="match status" value="1"/>
</dbReference>
<name>A0ABQ9EBN2_TEGGR</name>
<accession>A0ABQ9EBN2</accession>
<gene>
    <name evidence="6" type="ORF">KUTeg_020803</name>
</gene>
<feature type="transmembrane region" description="Helical" evidence="5">
    <location>
        <begin position="75"/>
        <end position="97"/>
    </location>
</feature>
<comment type="subcellular location">
    <subcellularLocation>
        <location evidence="1">Membrane</location>
        <topology evidence="1">Multi-pass membrane protein</topology>
    </subcellularLocation>
</comment>
<keyword evidence="2 5" id="KW-0812">Transmembrane</keyword>
<feature type="transmembrane region" description="Helical" evidence="5">
    <location>
        <begin position="50"/>
        <end position="69"/>
    </location>
</feature>
<keyword evidence="7" id="KW-1185">Reference proteome</keyword>
<evidence type="ECO:0000256" key="2">
    <source>
        <dbReference type="ARBA" id="ARBA00022692"/>
    </source>
</evidence>
<evidence type="ECO:0000256" key="1">
    <source>
        <dbReference type="ARBA" id="ARBA00004141"/>
    </source>
</evidence>
<dbReference type="InterPro" id="IPR036259">
    <property type="entry name" value="MFS_trans_sf"/>
</dbReference>
<dbReference type="EMBL" id="JARBDR010000918">
    <property type="protein sequence ID" value="KAJ8301816.1"/>
    <property type="molecule type" value="Genomic_DNA"/>
</dbReference>
<evidence type="ECO:0000256" key="5">
    <source>
        <dbReference type="SAM" id="Phobius"/>
    </source>
</evidence>
<sequence length="132" mass="14456">MTYYGITYNVGSLGDNIYLNFLLSILVEFFGYSSCLIFSEKLGRRFVHCGSLLIAGAACIATIFTTLYANSKHNWTTIGLSMIGKFFISAAFGNVFLYTTELFPTGIRAFVLTTSNIGARLGSILSPYIADL</sequence>
<keyword evidence="3 5" id="KW-1133">Transmembrane helix</keyword>
<comment type="caution">
    <text evidence="6">The sequence shown here is derived from an EMBL/GenBank/DDBJ whole genome shotgun (WGS) entry which is preliminary data.</text>
</comment>
<dbReference type="PANTHER" id="PTHR24064">
    <property type="entry name" value="SOLUTE CARRIER FAMILY 22 MEMBER"/>
    <property type="match status" value="1"/>
</dbReference>
<dbReference type="SUPFAM" id="SSF103473">
    <property type="entry name" value="MFS general substrate transporter"/>
    <property type="match status" value="1"/>
</dbReference>
<dbReference type="InterPro" id="IPR005828">
    <property type="entry name" value="MFS_sugar_transport-like"/>
</dbReference>
<feature type="non-terminal residue" evidence="6">
    <location>
        <position position="132"/>
    </location>
</feature>
<dbReference type="Pfam" id="PF00083">
    <property type="entry name" value="Sugar_tr"/>
    <property type="match status" value="1"/>
</dbReference>
<evidence type="ECO:0000313" key="7">
    <source>
        <dbReference type="Proteomes" id="UP001217089"/>
    </source>
</evidence>
<feature type="transmembrane region" description="Helical" evidence="5">
    <location>
        <begin position="17"/>
        <end position="38"/>
    </location>
</feature>
<proteinExistence type="predicted"/>
<dbReference type="Proteomes" id="UP001217089">
    <property type="component" value="Unassembled WGS sequence"/>
</dbReference>
<keyword evidence="4 5" id="KW-0472">Membrane</keyword>
<protein>
    <submittedName>
        <fullName evidence="6">Uncharacterized protein</fullName>
    </submittedName>
</protein>
<evidence type="ECO:0000256" key="4">
    <source>
        <dbReference type="ARBA" id="ARBA00023136"/>
    </source>
</evidence>
<evidence type="ECO:0000313" key="6">
    <source>
        <dbReference type="EMBL" id="KAJ8301816.1"/>
    </source>
</evidence>
<organism evidence="6 7">
    <name type="scientific">Tegillarca granosa</name>
    <name type="common">Malaysian cockle</name>
    <name type="synonym">Anadara granosa</name>
    <dbReference type="NCBI Taxonomy" id="220873"/>
    <lineage>
        <taxon>Eukaryota</taxon>
        <taxon>Metazoa</taxon>
        <taxon>Spiralia</taxon>
        <taxon>Lophotrochozoa</taxon>
        <taxon>Mollusca</taxon>
        <taxon>Bivalvia</taxon>
        <taxon>Autobranchia</taxon>
        <taxon>Pteriomorphia</taxon>
        <taxon>Arcoida</taxon>
        <taxon>Arcoidea</taxon>
        <taxon>Arcidae</taxon>
        <taxon>Tegillarca</taxon>
    </lineage>
</organism>